<sequence length="331" mass="36388">MKKGAVALIVSLMLMTIVFAKEPTKVSVVIKTQTIQCNGEAQKKLVIQHRGTTYVPLRELGNMLKVSVSYKDDTIIVGSSQAATSVQSTEVAELKAHIVQAEMKYQHYQGNNVMGAENMIIYNGTTYMPLRTFGKIVDTDISYENGNIIIGTVGKKDKELNQSTNQTKPVPLGTEQLVTVKSGLKEYSAKIKINEVLRGDEAWSVLEEISSNKPAQEGKEYVLVNFLVEVVSVQDEGVVSFGTSLSGGESTNMKGTVSISYHDFIPYNSQNARYESEYVKMPYTALQGRVKAGDQLDAWGVYVIDEKDTAPKLLFGYNFSTATGGTWFSLS</sequence>
<dbReference type="RefSeq" id="WP_013658155.1">
    <property type="nucleotide sequence ID" value="NC_015275.1"/>
</dbReference>
<feature type="chain" id="PRO_5003280473" evidence="1">
    <location>
        <begin position="21"/>
        <end position="331"/>
    </location>
</feature>
<dbReference type="InterPro" id="IPR012854">
    <property type="entry name" value="Cu_amine_oxidase-like_N"/>
</dbReference>
<evidence type="ECO:0000259" key="2">
    <source>
        <dbReference type="Pfam" id="PF07833"/>
    </source>
</evidence>
<dbReference type="EMBL" id="CP002582">
    <property type="protein sequence ID" value="ADZ84877.1"/>
    <property type="molecule type" value="Genomic_DNA"/>
</dbReference>
<evidence type="ECO:0000313" key="4">
    <source>
        <dbReference type="Proteomes" id="UP000008467"/>
    </source>
</evidence>
<dbReference type="eggNOG" id="COG0737">
    <property type="taxonomic scope" value="Bacteria"/>
</dbReference>
<dbReference type="Proteomes" id="UP000008467">
    <property type="component" value="Chromosome"/>
</dbReference>
<gene>
    <name evidence="3" type="ordered locus">Clole_3183</name>
</gene>
<proteinExistence type="predicted"/>
<feature type="domain" description="Copper amine oxidase-like N-terminal" evidence="2">
    <location>
        <begin position="50"/>
        <end position="147"/>
    </location>
</feature>
<reference evidence="3 4" key="1">
    <citation type="journal article" date="2011" name="J. Bacteriol.">
        <title>Complete genome sequence of the cellulose-degrading bacterium Cellulosilyticum lentocellum.</title>
        <authorList>
            <consortium name="US DOE Joint Genome Institute"/>
            <person name="Miller D.A."/>
            <person name="Suen G."/>
            <person name="Bruce D."/>
            <person name="Copeland A."/>
            <person name="Cheng J.F."/>
            <person name="Detter C."/>
            <person name="Goodwin L.A."/>
            <person name="Han C.S."/>
            <person name="Hauser L.J."/>
            <person name="Land M.L."/>
            <person name="Lapidus A."/>
            <person name="Lucas S."/>
            <person name="Meincke L."/>
            <person name="Pitluck S."/>
            <person name="Tapia R."/>
            <person name="Teshima H."/>
            <person name="Woyke T."/>
            <person name="Fox B.G."/>
            <person name="Angert E.R."/>
            <person name="Currie C.R."/>
        </authorList>
    </citation>
    <scope>NUCLEOTIDE SEQUENCE [LARGE SCALE GENOMIC DNA]</scope>
    <source>
        <strain evidence="4">ATCC 49066 / DSM 5427 / NCIMB 11756 / RHM5</strain>
    </source>
</reference>
<organism evidence="3 4">
    <name type="scientific">Cellulosilyticum lentocellum (strain ATCC 49066 / DSM 5427 / NCIMB 11756 / RHM5)</name>
    <name type="common">Clostridium lentocellum</name>
    <dbReference type="NCBI Taxonomy" id="642492"/>
    <lineage>
        <taxon>Bacteria</taxon>
        <taxon>Bacillati</taxon>
        <taxon>Bacillota</taxon>
        <taxon>Clostridia</taxon>
        <taxon>Lachnospirales</taxon>
        <taxon>Cellulosilyticaceae</taxon>
        <taxon>Cellulosilyticum</taxon>
    </lineage>
</organism>
<feature type="signal peptide" evidence="1">
    <location>
        <begin position="1"/>
        <end position="20"/>
    </location>
</feature>
<evidence type="ECO:0000313" key="3">
    <source>
        <dbReference type="EMBL" id="ADZ84877.1"/>
    </source>
</evidence>
<dbReference type="HOGENOM" id="CLU_838614_0_0_9"/>
<dbReference type="AlphaFoldDB" id="F2JPU2"/>
<keyword evidence="4" id="KW-1185">Reference proteome</keyword>
<dbReference type="KEGG" id="cle:Clole_3183"/>
<evidence type="ECO:0000256" key="1">
    <source>
        <dbReference type="SAM" id="SignalP"/>
    </source>
</evidence>
<dbReference type="Pfam" id="PF07833">
    <property type="entry name" value="Cu_amine_oxidN1"/>
    <property type="match status" value="1"/>
</dbReference>
<name>F2JPU2_CELLD</name>
<protein>
    <submittedName>
        <fullName evidence="3">Copper amine oxidase-like domain-containing protein</fullName>
    </submittedName>
</protein>
<dbReference type="STRING" id="642492.Clole_3183"/>
<accession>F2JPU2</accession>
<keyword evidence="1" id="KW-0732">Signal</keyword>